<feature type="domain" description="RING-CH-type" evidence="4">
    <location>
        <begin position="30"/>
        <end position="53"/>
    </location>
</feature>
<evidence type="ECO:0000313" key="6">
    <source>
        <dbReference type="Proteomes" id="UP000650833"/>
    </source>
</evidence>
<dbReference type="InterPro" id="IPR013083">
    <property type="entry name" value="Znf_RING/FYVE/PHD"/>
</dbReference>
<keyword evidence="2" id="KW-0863">Zinc-finger</keyword>
<dbReference type="InterPro" id="IPR011016">
    <property type="entry name" value="Znf_RING-CH"/>
</dbReference>
<evidence type="ECO:0000256" key="3">
    <source>
        <dbReference type="ARBA" id="ARBA00022833"/>
    </source>
</evidence>
<dbReference type="AlphaFoldDB" id="A0A8H7R6S7"/>
<accession>A0A8H7R6S7</accession>
<evidence type="ECO:0000256" key="2">
    <source>
        <dbReference type="ARBA" id="ARBA00022771"/>
    </source>
</evidence>
<dbReference type="Gene3D" id="3.30.40.10">
    <property type="entry name" value="Zinc/RING finger domain, C3HC4 (zinc finger)"/>
    <property type="match status" value="1"/>
</dbReference>
<reference evidence="5" key="1">
    <citation type="submission" date="2020-12" db="EMBL/GenBank/DDBJ databases">
        <title>Metabolic potential, ecology and presence of endohyphal bacteria is reflected in genomic diversity of Mucoromycotina.</title>
        <authorList>
            <person name="Muszewska A."/>
            <person name="Okrasinska A."/>
            <person name="Steczkiewicz K."/>
            <person name="Drgas O."/>
            <person name="Orlowska M."/>
            <person name="Perlinska-Lenart U."/>
            <person name="Aleksandrzak-Piekarczyk T."/>
            <person name="Szatraj K."/>
            <person name="Zielenkiewicz U."/>
            <person name="Pilsyk S."/>
            <person name="Malc E."/>
            <person name="Mieczkowski P."/>
            <person name="Kruszewska J.S."/>
            <person name="Biernat P."/>
            <person name="Pawlowska J."/>
        </authorList>
    </citation>
    <scope>NUCLEOTIDE SEQUENCE</scope>
    <source>
        <strain evidence="5">CBS 226.32</strain>
    </source>
</reference>
<protein>
    <recommendedName>
        <fullName evidence="4">RING-CH-type domain-containing protein</fullName>
    </recommendedName>
</protein>
<evidence type="ECO:0000256" key="1">
    <source>
        <dbReference type="ARBA" id="ARBA00022723"/>
    </source>
</evidence>
<evidence type="ECO:0000313" key="5">
    <source>
        <dbReference type="EMBL" id="KAG2204867.1"/>
    </source>
</evidence>
<dbReference type="OrthoDB" id="264354at2759"/>
<keyword evidence="1" id="KW-0479">Metal-binding</keyword>
<gene>
    <name evidence="5" type="ORF">INT46_009287</name>
</gene>
<name>A0A8H7R6S7_9FUNG</name>
<proteinExistence type="predicted"/>
<organism evidence="5 6">
    <name type="scientific">Mucor plumbeus</name>
    <dbReference type="NCBI Taxonomy" id="97098"/>
    <lineage>
        <taxon>Eukaryota</taxon>
        <taxon>Fungi</taxon>
        <taxon>Fungi incertae sedis</taxon>
        <taxon>Mucoromycota</taxon>
        <taxon>Mucoromycotina</taxon>
        <taxon>Mucoromycetes</taxon>
        <taxon>Mucorales</taxon>
        <taxon>Mucorineae</taxon>
        <taxon>Mucoraceae</taxon>
        <taxon>Mucor</taxon>
    </lineage>
</organism>
<keyword evidence="6" id="KW-1185">Reference proteome</keyword>
<dbReference type="Pfam" id="PF12906">
    <property type="entry name" value="RINGv"/>
    <property type="match status" value="1"/>
</dbReference>
<dbReference type="Proteomes" id="UP000650833">
    <property type="component" value="Unassembled WGS sequence"/>
</dbReference>
<evidence type="ECO:0000259" key="4">
    <source>
        <dbReference type="Pfam" id="PF12906"/>
    </source>
</evidence>
<sequence>MPIFKPPSLIRQNAFILEDNQTETPLDSVCHICFEIATDDNQLFQPCQCHSSMYPSL</sequence>
<dbReference type="GO" id="GO:0008270">
    <property type="term" value="F:zinc ion binding"/>
    <property type="evidence" value="ECO:0007669"/>
    <property type="project" value="UniProtKB-KW"/>
</dbReference>
<comment type="caution">
    <text evidence="5">The sequence shown here is derived from an EMBL/GenBank/DDBJ whole genome shotgun (WGS) entry which is preliminary data.</text>
</comment>
<keyword evidence="3" id="KW-0862">Zinc</keyword>
<dbReference type="EMBL" id="JAEPRC010000187">
    <property type="protein sequence ID" value="KAG2204867.1"/>
    <property type="molecule type" value="Genomic_DNA"/>
</dbReference>